<keyword evidence="1" id="KW-1133">Transmembrane helix</keyword>
<reference evidence="2 3" key="1">
    <citation type="submission" date="2022-08" db="EMBL/GenBank/DDBJ databases">
        <title>novel species in genus Aeromicrobium.</title>
        <authorList>
            <person name="Ye L."/>
        </authorList>
    </citation>
    <scope>NUCLEOTIDE SEQUENCE [LARGE SCALE GENOMIC DNA]</scope>
    <source>
        <strain evidence="3">zg-Y1379</strain>
    </source>
</reference>
<evidence type="ECO:0000313" key="2">
    <source>
        <dbReference type="EMBL" id="UUP13471.1"/>
    </source>
</evidence>
<dbReference type="RefSeq" id="WP_232403540.1">
    <property type="nucleotide sequence ID" value="NZ_CP102173.1"/>
</dbReference>
<evidence type="ECO:0000313" key="3">
    <source>
        <dbReference type="Proteomes" id="UP001316184"/>
    </source>
</evidence>
<sequence>MRTSLRHVAAGVTRAVSTGLRVVVALVVLGVVLFLARCDRTNQLAPSLPQVVGLRVDGEQLQIVTGTPCEGVDRIFVLFSGGVDKDGKKLPRGQLVASSGRTVEQVTVGSEVVVPGFTVTEALPTGFDWRDYSEMDVGFVGLDGDIGGATSDLVPLKKQGAQHADDGTAYVRDEGWLTPREILAGNTKSFLTACTPDPAGGSG</sequence>
<name>A0ABY5M8K9_9ACTN</name>
<keyword evidence="1" id="KW-0472">Membrane</keyword>
<keyword evidence="1" id="KW-0812">Transmembrane</keyword>
<protein>
    <submittedName>
        <fullName evidence="2">Uncharacterized protein</fullName>
    </submittedName>
</protein>
<dbReference type="EMBL" id="CP102173">
    <property type="protein sequence ID" value="UUP13471.1"/>
    <property type="molecule type" value="Genomic_DNA"/>
</dbReference>
<keyword evidence="3" id="KW-1185">Reference proteome</keyword>
<gene>
    <name evidence="2" type="ORF">NQV15_16720</name>
</gene>
<accession>A0ABY5M8K9</accession>
<dbReference type="Proteomes" id="UP001316184">
    <property type="component" value="Chromosome"/>
</dbReference>
<feature type="transmembrane region" description="Helical" evidence="1">
    <location>
        <begin position="12"/>
        <end position="36"/>
    </location>
</feature>
<proteinExistence type="predicted"/>
<organism evidence="2 3">
    <name type="scientific">Aeromicrobium wangtongii</name>
    <dbReference type="NCBI Taxonomy" id="2969247"/>
    <lineage>
        <taxon>Bacteria</taxon>
        <taxon>Bacillati</taxon>
        <taxon>Actinomycetota</taxon>
        <taxon>Actinomycetes</taxon>
        <taxon>Propionibacteriales</taxon>
        <taxon>Nocardioidaceae</taxon>
        <taxon>Aeromicrobium</taxon>
    </lineage>
</organism>
<evidence type="ECO:0000256" key="1">
    <source>
        <dbReference type="SAM" id="Phobius"/>
    </source>
</evidence>